<proteinExistence type="predicted"/>
<accession>A0A9P7MUW1</accession>
<evidence type="ECO:0000256" key="1">
    <source>
        <dbReference type="SAM" id="Coils"/>
    </source>
</evidence>
<organism evidence="2 3">
    <name type="scientific">Claviceps arundinis</name>
    <dbReference type="NCBI Taxonomy" id="1623583"/>
    <lineage>
        <taxon>Eukaryota</taxon>
        <taxon>Fungi</taxon>
        <taxon>Dikarya</taxon>
        <taxon>Ascomycota</taxon>
        <taxon>Pezizomycotina</taxon>
        <taxon>Sordariomycetes</taxon>
        <taxon>Hypocreomycetidae</taxon>
        <taxon>Hypocreales</taxon>
        <taxon>Clavicipitaceae</taxon>
        <taxon>Claviceps</taxon>
    </lineage>
</organism>
<feature type="coiled-coil region" evidence="1">
    <location>
        <begin position="47"/>
        <end position="102"/>
    </location>
</feature>
<dbReference type="Gene3D" id="1.10.287.1490">
    <property type="match status" value="1"/>
</dbReference>
<dbReference type="OrthoDB" id="4952890at2759"/>
<name>A0A9P7MUW1_9HYPO</name>
<dbReference type="Proteomes" id="UP000784919">
    <property type="component" value="Unassembled WGS sequence"/>
</dbReference>
<comment type="caution">
    <text evidence="2">The sequence shown here is derived from an EMBL/GenBank/DDBJ whole genome shotgun (WGS) entry which is preliminary data.</text>
</comment>
<keyword evidence="1" id="KW-0175">Coiled coil</keyword>
<gene>
    <name evidence="2" type="ORF">E4U56_007983</name>
</gene>
<evidence type="ECO:0000313" key="3">
    <source>
        <dbReference type="Proteomes" id="UP000784919"/>
    </source>
</evidence>
<sequence>MESHTATQQQIVTVTDRARQFVESIMDCRSSSAVQDGGQPTLLASRVDAIEDTVQDLERQMGSVNTKMDTFETTMAAIHDQLRAMKESNDKLTSQVTRLELNIDSRFTEMDDKFTNLESSMESSMDSRFKKMDAKFTKMNTQMKKMDESMNTQLQGMNSRIADLSSDMHSGFEEMTEKNEKTSIKMEALNKNTMARFDNRLPGAPPDALEPLFSVHTGQKIQDKPTRSGLDSMSHAAMGKCLQELGLTVPTNKDERLRQVKKAYGADIQIDVTVGVRWNRDAGTNERAEGES</sequence>
<protein>
    <submittedName>
        <fullName evidence="2">Uncharacterized protein</fullName>
    </submittedName>
</protein>
<evidence type="ECO:0000313" key="2">
    <source>
        <dbReference type="EMBL" id="KAG5970048.1"/>
    </source>
</evidence>
<dbReference type="AlphaFoldDB" id="A0A9P7MUW1"/>
<reference evidence="2" key="1">
    <citation type="journal article" date="2020" name="bioRxiv">
        <title>Whole genome comparisons of ergot fungi reveals the divergence and evolution of species within the genus Claviceps are the result of varying mechanisms driving genome evolution and host range expansion.</title>
        <authorList>
            <person name="Wyka S.A."/>
            <person name="Mondo S.J."/>
            <person name="Liu M."/>
            <person name="Dettman J."/>
            <person name="Nalam V."/>
            <person name="Broders K.D."/>
        </authorList>
    </citation>
    <scope>NUCLEOTIDE SEQUENCE</scope>
    <source>
        <strain evidence="2">CCC 1102</strain>
    </source>
</reference>
<dbReference type="EMBL" id="SRPS01000085">
    <property type="protein sequence ID" value="KAG5970048.1"/>
    <property type="molecule type" value="Genomic_DNA"/>
</dbReference>